<reference evidence="1" key="1">
    <citation type="submission" date="2014-09" db="EMBL/GenBank/DDBJ databases">
        <authorList>
            <person name="Magalhaes I.L.F."/>
            <person name="Oliveira U."/>
            <person name="Santos F.R."/>
            <person name="Vidigal T.H.D.A."/>
            <person name="Brescovit A.D."/>
            <person name="Santos A.J."/>
        </authorList>
    </citation>
    <scope>NUCLEOTIDE SEQUENCE</scope>
    <source>
        <tissue evidence="1">Shoot tissue taken approximately 20 cm above the soil surface</tissue>
    </source>
</reference>
<dbReference type="EMBL" id="GBRH01269533">
    <property type="protein sequence ID" value="JAD28362.1"/>
    <property type="molecule type" value="Transcribed_RNA"/>
</dbReference>
<organism evidence="1">
    <name type="scientific">Arundo donax</name>
    <name type="common">Giant reed</name>
    <name type="synonym">Donax arundinaceus</name>
    <dbReference type="NCBI Taxonomy" id="35708"/>
    <lineage>
        <taxon>Eukaryota</taxon>
        <taxon>Viridiplantae</taxon>
        <taxon>Streptophyta</taxon>
        <taxon>Embryophyta</taxon>
        <taxon>Tracheophyta</taxon>
        <taxon>Spermatophyta</taxon>
        <taxon>Magnoliopsida</taxon>
        <taxon>Liliopsida</taxon>
        <taxon>Poales</taxon>
        <taxon>Poaceae</taxon>
        <taxon>PACMAD clade</taxon>
        <taxon>Arundinoideae</taxon>
        <taxon>Arundineae</taxon>
        <taxon>Arundo</taxon>
    </lineage>
</organism>
<dbReference type="AlphaFoldDB" id="A0A0A8Z0H0"/>
<name>A0A0A8Z0H0_ARUDO</name>
<protein>
    <submittedName>
        <fullName evidence="1">Uncharacterized protein</fullName>
    </submittedName>
</protein>
<reference evidence="1" key="2">
    <citation type="journal article" date="2015" name="Data Brief">
        <title>Shoot transcriptome of the giant reed, Arundo donax.</title>
        <authorList>
            <person name="Barrero R.A."/>
            <person name="Guerrero F.D."/>
            <person name="Moolhuijzen P."/>
            <person name="Goolsby J.A."/>
            <person name="Tidwell J."/>
            <person name="Bellgard S.E."/>
            <person name="Bellgard M.I."/>
        </authorList>
    </citation>
    <scope>NUCLEOTIDE SEQUENCE</scope>
    <source>
        <tissue evidence="1">Shoot tissue taken approximately 20 cm above the soil surface</tissue>
    </source>
</reference>
<evidence type="ECO:0000313" key="1">
    <source>
        <dbReference type="EMBL" id="JAD28362.1"/>
    </source>
</evidence>
<proteinExistence type="predicted"/>
<accession>A0A0A8Z0H0</accession>
<sequence length="41" mass="4693">MNALYDNTAMLIPPHFVHPLQSQVKTYTSSKDFLQMMHASV</sequence>